<reference evidence="2 3" key="1">
    <citation type="submission" date="2023-10" db="EMBL/GenBank/DDBJ databases">
        <title>Genomes of two closely related lineages of the louse Polyplax serrata with different host specificities.</title>
        <authorList>
            <person name="Martinu J."/>
            <person name="Tarabai H."/>
            <person name="Stefka J."/>
            <person name="Hypsa V."/>
        </authorList>
    </citation>
    <scope>NUCLEOTIDE SEQUENCE [LARGE SCALE GENOMIC DNA]</scope>
    <source>
        <strain evidence="2">HR10_N</strain>
    </source>
</reference>
<evidence type="ECO:0000256" key="1">
    <source>
        <dbReference type="SAM" id="MobiDB-lite"/>
    </source>
</evidence>
<protein>
    <submittedName>
        <fullName evidence="2">Uncharacterized protein</fullName>
    </submittedName>
</protein>
<name>A0AAN8PVD4_POLSC</name>
<sequence length="64" mass="6960">MNWLGKTTPATAMKAPGRLPSSEEGSFSQGVRSSHWTVQQWQPVIPMTQGRDGGQQSLFKATGK</sequence>
<evidence type="ECO:0000313" key="3">
    <source>
        <dbReference type="Proteomes" id="UP001372834"/>
    </source>
</evidence>
<dbReference type="EMBL" id="JAWJWE010000038">
    <property type="protein sequence ID" value="KAK6622874.1"/>
    <property type="molecule type" value="Genomic_DNA"/>
</dbReference>
<gene>
    <name evidence="2" type="ORF">RUM43_008725</name>
</gene>
<proteinExistence type="predicted"/>
<accession>A0AAN8PVD4</accession>
<evidence type="ECO:0000313" key="2">
    <source>
        <dbReference type="EMBL" id="KAK6622874.1"/>
    </source>
</evidence>
<dbReference type="AlphaFoldDB" id="A0AAN8PVD4"/>
<feature type="compositionally biased region" description="Polar residues" evidence="1">
    <location>
        <begin position="23"/>
        <end position="42"/>
    </location>
</feature>
<feature type="region of interest" description="Disordered" evidence="1">
    <location>
        <begin position="1"/>
        <end position="64"/>
    </location>
</feature>
<dbReference type="Proteomes" id="UP001372834">
    <property type="component" value="Unassembled WGS sequence"/>
</dbReference>
<feature type="compositionally biased region" description="Polar residues" evidence="1">
    <location>
        <begin position="54"/>
        <end position="64"/>
    </location>
</feature>
<comment type="caution">
    <text evidence="2">The sequence shown here is derived from an EMBL/GenBank/DDBJ whole genome shotgun (WGS) entry which is preliminary data.</text>
</comment>
<organism evidence="2 3">
    <name type="scientific">Polyplax serrata</name>
    <name type="common">Common mouse louse</name>
    <dbReference type="NCBI Taxonomy" id="468196"/>
    <lineage>
        <taxon>Eukaryota</taxon>
        <taxon>Metazoa</taxon>
        <taxon>Ecdysozoa</taxon>
        <taxon>Arthropoda</taxon>
        <taxon>Hexapoda</taxon>
        <taxon>Insecta</taxon>
        <taxon>Pterygota</taxon>
        <taxon>Neoptera</taxon>
        <taxon>Paraneoptera</taxon>
        <taxon>Psocodea</taxon>
        <taxon>Troctomorpha</taxon>
        <taxon>Phthiraptera</taxon>
        <taxon>Anoplura</taxon>
        <taxon>Polyplacidae</taxon>
        <taxon>Polyplax</taxon>
    </lineage>
</organism>